<proteinExistence type="predicted"/>
<dbReference type="RefSeq" id="WP_044218087.1">
    <property type="nucleotide sequence ID" value="NZ_JRYR02000002.1"/>
</dbReference>
<dbReference type="EMBL" id="JRYR02000002">
    <property type="protein sequence ID" value="OHX64021.1"/>
    <property type="molecule type" value="Genomic_DNA"/>
</dbReference>
<evidence type="ECO:0000313" key="2">
    <source>
        <dbReference type="EMBL" id="OHX64021.1"/>
    </source>
</evidence>
<keyword evidence="1" id="KW-0732">Signal</keyword>
<dbReference type="AlphaFoldDB" id="A0A1S1YSL5"/>
<gene>
    <name evidence="2" type="ORF">NH26_20650</name>
</gene>
<feature type="chain" id="PRO_5010225881" evidence="1">
    <location>
        <begin position="21"/>
        <end position="106"/>
    </location>
</feature>
<keyword evidence="3" id="KW-1185">Reference proteome</keyword>
<dbReference type="Proteomes" id="UP000179797">
    <property type="component" value="Unassembled WGS sequence"/>
</dbReference>
<sequence length="106" mass="12477">MKKLILALSVLTLISVSTFASTYNKIKNLVYVEEMDQNISIQENMEEISKQYVEGDVLQQKFFEYEENGVKKYQLQIVEDVTYKRIMITNEEGKDYCQVSLIHRNI</sequence>
<name>A0A1S1YSL5_FLAPC</name>
<accession>A0A1S1YSL5</accession>
<protein>
    <submittedName>
        <fullName evidence="2">Uncharacterized protein</fullName>
    </submittedName>
</protein>
<evidence type="ECO:0000313" key="3">
    <source>
        <dbReference type="Proteomes" id="UP000179797"/>
    </source>
</evidence>
<evidence type="ECO:0000256" key="1">
    <source>
        <dbReference type="SAM" id="SignalP"/>
    </source>
</evidence>
<organism evidence="2 3">
    <name type="scientific">Flammeovirga pacifica</name>
    <dbReference type="NCBI Taxonomy" id="915059"/>
    <lineage>
        <taxon>Bacteria</taxon>
        <taxon>Pseudomonadati</taxon>
        <taxon>Bacteroidota</taxon>
        <taxon>Cytophagia</taxon>
        <taxon>Cytophagales</taxon>
        <taxon>Flammeovirgaceae</taxon>
        <taxon>Flammeovirga</taxon>
    </lineage>
</organism>
<feature type="signal peptide" evidence="1">
    <location>
        <begin position="1"/>
        <end position="20"/>
    </location>
</feature>
<dbReference type="OrthoDB" id="9854233at2"/>
<reference evidence="2 3" key="1">
    <citation type="journal article" date="2012" name="Int. J. Syst. Evol. Microbiol.">
        <title>Flammeovirga pacifica sp. nov., isolated from deep-sea sediment.</title>
        <authorList>
            <person name="Xu H."/>
            <person name="Fu Y."/>
            <person name="Yang N."/>
            <person name="Ding Z."/>
            <person name="Lai Q."/>
            <person name="Zeng R."/>
        </authorList>
    </citation>
    <scope>NUCLEOTIDE SEQUENCE [LARGE SCALE GENOMIC DNA]</scope>
    <source>
        <strain evidence="3">DSM 24597 / LMG 26175 / WPAGA1</strain>
    </source>
</reference>
<comment type="caution">
    <text evidence="2">The sequence shown here is derived from an EMBL/GenBank/DDBJ whole genome shotgun (WGS) entry which is preliminary data.</text>
</comment>